<evidence type="ECO:0000256" key="3">
    <source>
        <dbReference type="ARBA" id="ARBA00022741"/>
    </source>
</evidence>
<sequence>MEQFCLTMRGINKTYGSAAAVQDVDFSVRHGEVHALIGENGAGKSTLLNILSGVRAADSGEIQVEGQTILMKNPLSARQAGIAMIHQELQHVPELSVAQNMFSWQAADPVPGPVRG</sequence>
<organism evidence="6">
    <name type="scientific">Serratia fonticola</name>
    <dbReference type="NCBI Taxonomy" id="47917"/>
    <lineage>
        <taxon>Bacteria</taxon>
        <taxon>Pseudomonadati</taxon>
        <taxon>Pseudomonadota</taxon>
        <taxon>Gammaproteobacteria</taxon>
        <taxon>Enterobacterales</taxon>
        <taxon>Yersiniaceae</taxon>
        <taxon>Serratia</taxon>
    </lineage>
</organism>
<name>A0A4U9TUZ5_SERFO</name>
<keyword evidence="2" id="KW-0677">Repeat</keyword>
<dbReference type="Gene3D" id="3.40.50.300">
    <property type="entry name" value="P-loop containing nucleotide triphosphate hydrolases"/>
    <property type="match status" value="1"/>
</dbReference>
<dbReference type="PANTHER" id="PTHR43790:SF9">
    <property type="entry name" value="GALACTOFURANOSE TRANSPORTER ATP-BINDING PROTEIN YTFR"/>
    <property type="match status" value="1"/>
</dbReference>
<dbReference type="GO" id="GO:0016887">
    <property type="term" value="F:ATP hydrolysis activity"/>
    <property type="evidence" value="ECO:0007669"/>
    <property type="project" value="InterPro"/>
</dbReference>
<evidence type="ECO:0000256" key="2">
    <source>
        <dbReference type="ARBA" id="ARBA00022737"/>
    </source>
</evidence>
<reference evidence="6" key="1">
    <citation type="submission" date="2019-05" db="EMBL/GenBank/DDBJ databases">
        <authorList>
            <consortium name="Pathogen Informatics"/>
        </authorList>
    </citation>
    <scope>NUCLEOTIDE SEQUENCE [LARGE SCALE GENOMIC DNA]</scope>
    <source>
        <strain evidence="6">NCTC12965</strain>
    </source>
</reference>
<dbReference type="PANTHER" id="PTHR43790">
    <property type="entry name" value="CARBOHYDRATE TRANSPORT ATP-BINDING PROTEIN MG119-RELATED"/>
    <property type="match status" value="1"/>
</dbReference>
<dbReference type="EMBL" id="CABEEZ010000030">
    <property type="protein sequence ID" value="VTR22959.1"/>
    <property type="molecule type" value="Genomic_DNA"/>
</dbReference>
<accession>A0A4U9TUZ5</accession>
<dbReference type="GO" id="GO:0005524">
    <property type="term" value="F:ATP binding"/>
    <property type="evidence" value="ECO:0007669"/>
    <property type="project" value="UniProtKB-KW"/>
</dbReference>
<dbReference type="SUPFAM" id="SSF52540">
    <property type="entry name" value="P-loop containing nucleoside triphosphate hydrolases"/>
    <property type="match status" value="1"/>
</dbReference>
<dbReference type="EC" id="3.6.3.17" evidence="6"/>
<proteinExistence type="predicted"/>
<keyword evidence="1" id="KW-0813">Transport</keyword>
<protein>
    <submittedName>
        <fullName evidence="6">Arabinose import ATP-binding protein AraG</fullName>
        <ecNumber evidence="6">3.6.3.17</ecNumber>
    </submittedName>
</protein>
<dbReference type="InterPro" id="IPR050107">
    <property type="entry name" value="ABC_carbohydrate_import_ATPase"/>
</dbReference>
<dbReference type="Pfam" id="PF00005">
    <property type="entry name" value="ABC_tran"/>
    <property type="match status" value="1"/>
</dbReference>
<dbReference type="InterPro" id="IPR003439">
    <property type="entry name" value="ABC_transporter-like_ATP-bd"/>
</dbReference>
<keyword evidence="6" id="KW-0378">Hydrolase</keyword>
<evidence type="ECO:0000256" key="4">
    <source>
        <dbReference type="ARBA" id="ARBA00022840"/>
    </source>
</evidence>
<gene>
    <name evidence="6" type="primary">araG_6</name>
    <name evidence="6" type="ORF">NCTC12965_01641</name>
</gene>
<evidence type="ECO:0000313" key="6">
    <source>
        <dbReference type="EMBL" id="VTR22959.1"/>
    </source>
</evidence>
<dbReference type="AlphaFoldDB" id="A0A4U9TUZ5"/>
<evidence type="ECO:0000259" key="5">
    <source>
        <dbReference type="Pfam" id="PF00005"/>
    </source>
</evidence>
<dbReference type="InterPro" id="IPR027417">
    <property type="entry name" value="P-loop_NTPase"/>
</dbReference>
<feature type="domain" description="ABC transporter" evidence="5">
    <location>
        <begin position="22"/>
        <end position="106"/>
    </location>
</feature>
<keyword evidence="3" id="KW-0547">Nucleotide-binding</keyword>
<keyword evidence="4 6" id="KW-0067">ATP-binding</keyword>
<evidence type="ECO:0000256" key="1">
    <source>
        <dbReference type="ARBA" id="ARBA00022448"/>
    </source>
</evidence>